<feature type="region of interest" description="Disordered" evidence="2">
    <location>
        <begin position="759"/>
        <end position="820"/>
    </location>
</feature>
<dbReference type="AlphaFoldDB" id="A0A9W9LV56"/>
<sequence>MGVITHGFPVPVRAASQGSVVSQTTQQMGPLSRPGTADPLRSRRARSRGSTASIHSSTTQQTQDQHLDGFPQFMPSHVAAQNMFGNNPEDMIMRFGNQFAPQSHGMHLDQSMRDSPSVMSRPDDFSNQAMHGHSLSHHSLPPDMSHGVSSVSVPHYQSMYDSGIENHLPEQTLDEQDIAEQGGKKKRGSSSTLANDNELRKLLRQYDSWNLKQMAAEVMKHEGAGGKAEKVKQVFAMIWLRENCRKSNGSVRRDRVYCCYAEKCGTERVSVLNPASFGKLVRIIFPNVQTRRLGVRGESKYHYVDLSVIEEKQQKPSINSQSPALSQAPAPERPPSVMHSRRYDDMPPAPVGNPERRFSASIPQPPADTAVFPSPTTSFAPRFSTNSPVAGCSCQESSGSAATITTDNVSQQAGRMVHRMLQFPTDEPSAVDNDSLILPDIRGYLPINTDPKVADALAALYRSHCISVIDSFRFCKERNLLKYFSAFHGTLTVPVQKLLTHPNIAPWIKECDWLMYQKMIAFVAPLTTQVVPKVVLDAFSSISHKLCGHIADTFKSQPTHVSIARLVPAHIFCKLLKHMLDVNQAANAAAAWLCHPDNRNQMWHDFTSMVDPKDMITKANIPACAERATEQILKHDIRALLTPVDEIGPSAALPFFHAPDTPEDMASRQFPVESAPGDGEDYNFPDKWIAFILNLSAIFNHHRSQCIIEKVDALWDNVLHRLTLGGAPSFSAWWMTKVFFHEMMVWQAQKGGFMRSNPSSLQSVTFGPEEASMGHFQPKQNSGPDGAGHPQPKSATSTTPAQGVARSRTAEDPANGKHAPTEKELTLADAGFQAHNNDDSAIDLEDDPMLMTVGKYGDMMASDPADAEGDVVVI</sequence>
<dbReference type="Pfam" id="PF25340">
    <property type="entry name" value="BCD_RFX"/>
    <property type="match status" value="1"/>
</dbReference>
<dbReference type="PROSITE" id="PS51526">
    <property type="entry name" value="RFX_DBD"/>
    <property type="match status" value="1"/>
</dbReference>
<dbReference type="InterPro" id="IPR039779">
    <property type="entry name" value="RFX-like"/>
</dbReference>
<dbReference type="Gene3D" id="1.10.10.10">
    <property type="entry name" value="Winged helix-like DNA-binding domain superfamily/Winged helix DNA-binding domain"/>
    <property type="match status" value="1"/>
</dbReference>
<evidence type="ECO:0000259" key="3">
    <source>
        <dbReference type="PROSITE" id="PS51526"/>
    </source>
</evidence>
<dbReference type="InterPro" id="IPR003150">
    <property type="entry name" value="DNA-bd_RFX"/>
</dbReference>
<name>A0A9W9LV56_9EURO</name>
<dbReference type="PANTHER" id="PTHR12619">
    <property type="entry name" value="RFX TRANSCRIPTION FACTOR FAMILY"/>
    <property type="match status" value="1"/>
</dbReference>
<evidence type="ECO:0000256" key="1">
    <source>
        <dbReference type="ARBA" id="ARBA00023125"/>
    </source>
</evidence>
<feature type="region of interest" description="Disordered" evidence="2">
    <location>
        <begin position="15"/>
        <end position="64"/>
    </location>
</feature>
<feature type="region of interest" description="Disordered" evidence="2">
    <location>
        <begin position="313"/>
        <end position="357"/>
    </location>
</feature>
<dbReference type="Proteomes" id="UP001146351">
    <property type="component" value="Unassembled WGS sequence"/>
</dbReference>
<gene>
    <name evidence="4" type="ORF">N7492_002438</name>
</gene>
<dbReference type="InterPro" id="IPR036388">
    <property type="entry name" value="WH-like_DNA-bd_sf"/>
</dbReference>
<organism evidence="4 5">
    <name type="scientific">Penicillium capsulatum</name>
    <dbReference type="NCBI Taxonomy" id="69766"/>
    <lineage>
        <taxon>Eukaryota</taxon>
        <taxon>Fungi</taxon>
        <taxon>Dikarya</taxon>
        <taxon>Ascomycota</taxon>
        <taxon>Pezizomycotina</taxon>
        <taxon>Eurotiomycetes</taxon>
        <taxon>Eurotiomycetidae</taxon>
        <taxon>Eurotiales</taxon>
        <taxon>Aspergillaceae</taxon>
        <taxon>Penicillium</taxon>
    </lineage>
</organism>
<dbReference type="InterPro" id="IPR036390">
    <property type="entry name" value="WH_DNA-bd_sf"/>
</dbReference>
<evidence type="ECO:0000256" key="2">
    <source>
        <dbReference type="SAM" id="MobiDB-lite"/>
    </source>
</evidence>
<dbReference type="Pfam" id="PF02257">
    <property type="entry name" value="RFX_DNA_binding"/>
    <property type="match status" value="1"/>
</dbReference>
<feature type="compositionally biased region" description="Polar residues" evidence="2">
    <location>
        <begin position="315"/>
        <end position="325"/>
    </location>
</feature>
<dbReference type="GO" id="GO:0000978">
    <property type="term" value="F:RNA polymerase II cis-regulatory region sequence-specific DNA binding"/>
    <property type="evidence" value="ECO:0007669"/>
    <property type="project" value="TreeGrafter"/>
</dbReference>
<feature type="compositionally biased region" description="Low complexity" evidence="2">
    <location>
        <begin position="48"/>
        <end position="64"/>
    </location>
</feature>
<evidence type="ECO:0000313" key="5">
    <source>
        <dbReference type="Proteomes" id="UP001146351"/>
    </source>
</evidence>
<accession>A0A9W9LV56</accession>
<feature type="compositionally biased region" description="Basic and acidic residues" evidence="2">
    <location>
        <begin position="808"/>
        <end position="820"/>
    </location>
</feature>
<feature type="region of interest" description="Disordered" evidence="2">
    <location>
        <begin position="103"/>
        <end position="137"/>
    </location>
</feature>
<feature type="domain" description="RFX-type winged-helix" evidence="3">
    <location>
        <begin position="236"/>
        <end position="310"/>
    </location>
</feature>
<dbReference type="GO" id="GO:0000981">
    <property type="term" value="F:DNA-binding transcription factor activity, RNA polymerase II-specific"/>
    <property type="evidence" value="ECO:0007669"/>
    <property type="project" value="TreeGrafter"/>
</dbReference>
<proteinExistence type="predicted"/>
<dbReference type="FunFam" id="1.10.10.10:FF:000119">
    <property type="entry name" value="DNA damage and replication checkpoint protein"/>
    <property type="match status" value="1"/>
</dbReference>
<dbReference type="InterPro" id="IPR057321">
    <property type="entry name" value="RFX1-4/6/8-like_BCD"/>
</dbReference>
<dbReference type="SUPFAM" id="SSF46785">
    <property type="entry name" value="Winged helix' DNA-binding domain"/>
    <property type="match status" value="1"/>
</dbReference>
<reference evidence="4" key="2">
    <citation type="journal article" date="2023" name="IMA Fungus">
        <title>Comparative genomic study of the Penicillium genus elucidates a diverse pangenome and 15 lateral gene transfer events.</title>
        <authorList>
            <person name="Petersen C."/>
            <person name="Sorensen T."/>
            <person name="Nielsen M.R."/>
            <person name="Sondergaard T.E."/>
            <person name="Sorensen J.L."/>
            <person name="Fitzpatrick D.A."/>
            <person name="Frisvad J.C."/>
            <person name="Nielsen K.L."/>
        </authorList>
    </citation>
    <scope>NUCLEOTIDE SEQUENCE</scope>
    <source>
        <strain evidence="4">IBT 21917</strain>
    </source>
</reference>
<evidence type="ECO:0000313" key="4">
    <source>
        <dbReference type="EMBL" id="KAJ5179228.1"/>
    </source>
</evidence>
<feature type="compositionally biased region" description="Low complexity" evidence="2">
    <location>
        <begin position="16"/>
        <end position="27"/>
    </location>
</feature>
<reference evidence="4" key="1">
    <citation type="submission" date="2022-11" db="EMBL/GenBank/DDBJ databases">
        <authorList>
            <person name="Petersen C."/>
        </authorList>
    </citation>
    <scope>NUCLEOTIDE SEQUENCE</scope>
    <source>
        <strain evidence="4">IBT 21917</strain>
    </source>
</reference>
<comment type="caution">
    <text evidence="4">The sequence shown here is derived from an EMBL/GenBank/DDBJ whole genome shotgun (WGS) entry which is preliminary data.</text>
</comment>
<keyword evidence="1" id="KW-0238">DNA-binding</keyword>
<protein>
    <submittedName>
        <fullName evidence="4">DNA damage and replication checkpoint protein Rfx1</fullName>
    </submittedName>
</protein>
<dbReference type="EMBL" id="JAPQKO010000002">
    <property type="protein sequence ID" value="KAJ5179228.1"/>
    <property type="molecule type" value="Genomic_DNA"/>
</dbReference>
<dbReference type="PANTHER" id="PTHR12619:SF5">
    <property type="entry name" value="TRANSCRIPTION FACTOR RFX4"/>
    <property type="match status" value="1"/>
</dbReference>
<keyword evidence="5" id="KW-1185">Reference proteome</keyword>
<dbReference type="OrthoDB" id="10056949at2759"/>